<comment type="caution">
    <text evidence="3">The sequence shown here is derived from an EMBL/GenBank/DDBJ whole genome shotgun (WGS) entry which is preliminary data.</text>
</comment>
<dbReference type="Proteomes" id="UP000778523">
    <property type="component" value="Unassembled WGS sequence"/>
</dbReference>
<proteinExistence type="predicted"/>
<feature type="domain" description="UmuC" evidence="2">
    <location>
        <begin position="20"/>
        <end position="139"/>
    </location>
</feature>
<dbReference type="InterPro" id="IPR043502">
    <property type="entry name" value="DNA/RNA_pol_sf"/>
</dbReference>
<accession>A0ABX2IFL9</accession>
<gene>
    <name evidence="3" type="ORF">HJ583_010610</name>
</gene>
<dbReference type="RefSeq" id="WP_170021872.1">
    <property type="nucleotide sequence ID" value="NZ_JABCSC020000002.1"/>
</dbReference>
<keyword evidence="4" id="KW-1185">Reference proteome</keyword>
<dbReference type="InterPro" id="IPR001126">
    <property type="entry name" value="UmuC"/>
</dbReference>
<evidence type="ECO:0000313" key="4">
    <source>
        <dbReference type="Proteomes" id="UP000778523"/>
    </source>
</evidence>
<keyword evidence="1" id="KW-0227">DNA damage</keyword>
<protein>
    <submittedName>
        <fullName evidence="3">DNA polymerase Y family protein</fullName>
    </submittedName>
</protein>
<dbReference type="PANTHER" id="PTHR35369">
    <property type="entry name" value="BLR3025 PROTEIN-RELATED"/>
    <property type="match status" value="1"/>
</dbReference>
<evidence type="ECO:0000313" key="3">
    <source>
        <dbReference type="EMBL" id="NSL55476.1"/>
    </source>
</evidence>
<name>A0ABX2IFL9_9RHOO</name>
<dbReference type="SUPFAM" id="SSF56672">
    <property type="entry name" value="DNA/RNA polymerases"/>
    <property type="match status" value="1"/>
</dbReference>
<dbReference type="PANTHER" id="PTHR35369:SF2">
    <property type="entry name" value="BLR3025 PROTEIN"/>
    <property type="match status" value="1"/>
</dbReference>
<dbReference type="InterPro" id="IPR050356">
    <property type="entry name" value="SulA_CellDiv_inhibitor"/>
</dbReference>
<evidence type="ECO:0000259" key="2">
    <source>
        <dbReference type="Pfam" id="PF00817"/>
    </source>
</evidence>
<evidence type="ECO:0000256" key="1">
    <source>
        <dbReference type="ARBA" id="ARBA00022763"/>
    </source>
</evidence>
<sequence length="473" mass="50868">MLWLCLRFPCLALEVFPPESEPAVVVALQRVQAANEAAQAAGIQPGLRLAAALALAPGVLVHERQPAREAAWLHMLACWSEAFTPQVSLAAEGELLLEIGGCLRLFGGLPALRERVRAGLAEQGSFAVQGLAPTPRAAQWLARAGVEEACLEVEALPAALAPLPVQVVEGFTPAQQRTLAALGVRSLGDLLVLPAAGLQRRFGAGLPLQLAQALGERPDPRAAFIFPEHFAERLELPAKVSEAAMLLFALRRLLAALAGWLAARASGLSSCRILLEHEDGLPASELPLNFAEPTADLARFERVLRERLEHYRLTAPVWRVQVLADEAQPLAGRSLGLFGQEAAQALAPVIERLRARLGEAAVHGLACVADHRPECASRAVPEAQAGVRPAVAGTRPLWLLPRPQALGERAGVPQHEGAILRLAGPERIESGWWSEVGQGGDVTRDYFVASNPRGEWLWVFRDAQGWWLHGLFA</sequence>
<dbReference type="Pfam" id="PF00817">
    <property type="entry name" value="IMS"/>
    <property type="match status" value="1"/>
</dbReference>
<organism evidence="3 4">
    <name type="scientific">Uliginosibacterium aquaticum</name>
    <dbReference type="NCBI Taxonomy" id="2731212"/>
    <lineage>
        <taxon>Bacteria</taxon>
        <taxon>Pseudomonadati</taxon>
        <taxon>Pseudomonadota</taxon>
        <taxon>Betaproteobacteria</taxon>
        <taxon>Rhodocyclales</taxon>
        <taxon>Zoogloeaceae</taxon>
        <taxon>Uliginosibacterium</taxon>
    </lineage>
</organism>
<reference evidence="3 4" key="1">
    <citation type="submission" date="2020-06" db="EMBL/GenBank/DDBJ databases">
        <title>Draft genome of Uliginosibacterium sp. IMCC34675.</title>
        <authorList>
            <person name="Song J."/>
        </authorList>
    </citation>
    <scope>NUCLEOTIDE SEQUENCE [LARGE SCALE GENOMIC DNA]</scope>
    <source>
        <strain evidence="3 4">IMCC34675</strain>
    </source>
</reference>
<dbReference type="CDD" id="cd03468">
    <property type="entry name" value="PolY_like"/>
    <property type="match status" value="1"/>
</dbReference>
<dbReference type="EMBL" id="JABCSC020000002">
    <property type="protein sequence ID" value="NSL55476.1"/>
    <property type="molecule type" value="Genomic_DNA"/>
</dbReference>